<dbReference type="Gene3D" id="1.25.40.10">
    <property type="entry name" value="Tetratricopeptide repeat domain"/>
    <property type="match status" value="4"/>
</dbReference>
<evidence type="ECO:0008006" key="5">
    <source>
        <dbReference type="Google" id="ProtNLM"/>
    </source>
</evidence>
<feature type="repeat" description="PPR" evidence="2">
    <location>
        <begin position="408"/>
        <end position="442"/>
    </location>
</feature>
<dbReference type="PANTHER" id="PTHR47447:SF17">
    <property type="entry name" value="OS12G0638900 PROTEIN"/>
    <property type="match status" value="1"/>
</dbReference>
<protein>
    <recommendedName>
        <fullName evidence="5">Pentatricopeptide repeat-containing protein, chloroplastic</fullName>
    </recommendedName>
</protein>
<dbReference type="InterPro" id="IPR002885">
    <property type="entry name" value="PPR_rpt"/>
</dbReference>
<name>A0AA36MIL1_9DINO</name>
<dbReference type="PROSITE" id="PS51375">
    <property type="entry name" value="PPR"/>
    <property type="match status" value="2"/>
</dbReference>
<keyword evidence="1" id="KW-0677">Repeat</keyword>
<dbReference type="Pfam" id="PF01535">
    <property type="entry name" value="PPR"/>
    <property type="match status" value="1"/>
</dbReference>
<gene>
    <name evidence="3" type="ORF">EVOR1521_LOCUS3346</name>
</gene>
<dbReference type="InterPro" id="IPR011990">
    <property type="entry name" value="TPR-like_helical_dom_sf"/>
</dbReference>
<evidence type="ECO:0000256" key="1">
    <source>
        <dbReference type="ARBA" id="ARBA00022737"/>
    </source>
</evidence>
<sequence length="812" mass="87009">MALLCHQAEGLLEALGFDESRRLASMLRFATLGATQHPDPRRALSAAEEAWVQWRVRALSVHIRILSPLARVLIHFTKLELAPPLWLLASVPVALIAVGVGAMALSKRRLEEPRATVPPGARVNRSLRVGLRMHGAPLELKRSTAEIAKARSWRQAAERLAQLRRHLQPDAAAFNACAACCGRSRAWRFTLRVAEALAPGDRSAFTYNSAASACREEDPTARWRSGLAVLRTGEVQRVAKGAFAVSSAVALVERWALGLQVLREAAAQGLERELVTGNSALGSCAKASQWLRCQNLLEEMRGAGEDLDVVSWSTGLGSFANPALWQEALGDFHGASYAAPNSFTFCAALTCLEKAAEWSSALLVLEELPRARLHVDTILCNSALSSCEKAGRWAVASAILTLEGCQRSAVTFNAALSALSDGGHWRRGRDIFLTMRAEGLQPNLISGNALMTVYEKSRQWRQAQNFSGQLADLRDAVTCNGLLSAYEKGQQWASAAWQLSQMRRFGPRCSVVSFGALISARGKAWEEALRCELQLRALGLRPSRVTCGALLGACGCGQWRRAGLLVEAAAEEADALGVVEMNAALTAFSESHVTDKALRLARHMVRGKAQADLVTFNTVLALCARGGLWSQALRLLQKQPTLGFEAGDFAAAPDLLSFSAALGACAGGRAEEALGLLRLAGACRVAIDALGATAAAAACAKARAWRQALRLAARQDPIALELSTTAALAGGGLRLAPRLLGAMASAGAAAAAELADVGARVRGEKAKGGERWMGADLRQTFLQQNRGFRCLCVRCRRPDLLVQRGHVRDVPL</sequence>
<accession>A0AA36MIL1</accession>
<evidence type="ECO:0000256" key="2">
    <source>
        <dbReference type="PROSITE-ProRule" id="PRU00708"/>
    </source>
</evidence>
<dbReference type="Pfam" id="PF13812">
    <property type="entry name" value="PPR_3"/>
    <property type="match status" value="1"/>
</dbReference>
<evidence type="ECO:0000313" key="4">
    <source>
        <dbReference type="Proteomes" id="UP001178507"/>
    </source>
</evidence>
<keyword evidence="4" id="KW-1185">Reference proteome</keyword>
<reference evidence="3" key="1">
    <citation type="submission" date="2023-08" db="EMBL/GenBank/DDBJ databases">
        <authorList>
            <person name="Chen Y."/>
            <person name="Shah S."/>
            <person name="Dougan E. K."/>
            <person name="Thang M."/>
            <person name="Chan C."/>
        </authorList>
    </citation>
    <scope>NUCLEOTIDE SEQUENCE</scope>
</reference>
<dbReference type="EMBL" id="CAUJNA010000202">
    <property type="protein sequence ID" value="CAJ1373574.1"/>
    <property type="molecule type" value="Genomic_DNA"/>
</dbReference>
<evidence type="ECO:0000313" key="3">
    <source>
        <dbReference type="EMBL" id="CAJ1373574.1"/>
    </source>
</evidence>
<organism evidence="3 4">
    <name type="scientific">Effrenium voratum</name>
    <dbReference type="NCBI Taxonomy" id="2562239"/>
    <lineage>
        <taxon>Eukaryota</taxon>
        <taxon>Sar</taxon>
        <taxon>Alveolata</taxon>
        <taxon>Dinophyceae</taxon>
        <taxon>Suessiales</taxon>
        <taxon>Symbiodiniaceae</taxon>
        <taxon>Effrenium</taxon>
    </lineage>
</organism>
<dbReference type="Proteomes" id="UP001178507">
    <property type="component" value="Unassembled WGS sequence"/>
</dbReference>
<dbReference type="PANTHER" id="PTHR47447">
    <property type="entry name" value="OS03G0856100 PROTEIN"/>
    <property type="match status" value="1"/>
</dbReference>
<proteinExistence type="predicted"/>
<comment type="caution">
    <text evidence="3">The sequence shown here is derived from an EMBL/GenBank/DDBJ whole genome shotgun (WGS) entry which is preliminary data.</text>
</comment>
<dbReference type="NCBIfam" id="TIGR00756">
    <property type="entry name" value="PPR"/>
    <property type="match status" value="1"/>
</dbReference>
<dbReference type="AlphaFoldDB" id="A0AA36MIL1"/>
<feature type="repeat" description="PPR" evidence="2">
    <location>
        <begin position="612"/>
        <end position="646"/>
    </location>
</feature>